<organism evidence="1 2">
    <name type="scientific">Lasiodiplodia mahajangana</name>
    <dbReference type="NCBI Taxonomy" id="1108764"/>
    <lineage>
        <taxon>Eukaryota</taxon>
        <taxon>Fungi</taxon>
        <taxon>Dikarya</taxon>
        <taxon>Ascomycota</taxon>
        <taxon>Pezizomycotina</taxon>
        <taxon>Dothideomycetes</taxon>
        <taxon>Dothideomycetes incertae sedis</taxon>
        <taxon>Botryosphaeriales</taxon>
        <taxon>Botryosphaeriaceae</taxon>
        <taxon>Lasiodiplodia</taxon>
    </lineage>
</organism>
<proteinExistence type="predicted"/>
<dbReference type="EMBL" id="JAPUUL010000254">
    <property type="protein sequence ID" value="KAJ8131642.1"/>
    <property type="molecule type" value="Genomic_DNA"/>
</dbReference>
<accession>A0ACC2JWD0</accession>
<evidence type="ECO:0000313" key="2">
    <source>
        <dbReference type="Proteomes" id="UP001153332"/>
    </source>
</evidence>
<protein>
    <submittedName>
        <fullName evidence="1">Uncharacterized protein</fullName>
    </submittedName>
</protein>
<gene>
    <name evidence="1" type="ORF">O1611_g1984</name>
</gene>
<sequence length="235" mass="25962">MGVVVAIDNYYGRRVFTIDDSTGQCIECALETPTTTTTAATSMVHRPESSETKTTNPQAVTRAHTTRPKTTDAVSTVPFPADVDVGTVLDIKGTVKLFRGQKQIGIRKATRVLSTNEEVRFWDKIRDFRHDVLSQPWVLKDREVRMWKLQQIEAVEPEAKKRRKIPRGLAEGLAKDPGKSTRNDAESTHVSKGHSRLKNSLGGTSSKVTRAQRTSGTGDLRPKTSDGDKYSALGL</sequence>
<keyword evidence="2" id="KW-1185">Reference proteome</keyword>
<dbReference type="Proteomes" id="UP001153332">
    <property type="component" value="Unassembled WGS sequence"/>
</dbReference>
<reference evidence="1" key="1">
    <citation type="submission" date="2022-12" db="EMBL/GenBank/DDBJ databases">
        <title>Genome Sequence of Lasiodiplodia mahajangana.</title>
        <authorList>
            <person name="Buettner E."/>
        </authorList>
    </citation>
    <scope>NUCLEOTIDE SEQUENCE</scope>
    <source>
        <strain evidence="1">VT137</strain>
    </source>
</reference>
<evidence type="ECO:0000313" key="1">
    <source>
        <dbReference type="EMBL" id="KAJ8131642.1"/>
    </source>
</evidence>
<comment type="caution">
    <text evidence="1">The sequence shown here is derived from an EMBL/GenBank/DDBJ whole genome shotgun (WGS) entry which is preliminary data.</text>
</comment>
<name>A0ACC2JWD0_9PEZI</name>